<accession>A0AAN9IPK9</accession>
<dbReference type="SUPFAM" id="SSF52047">
    <property type="entry name" value="RNI-like"/>
    <property type="match status" value="1"/>
</dbReference>
<dbReference type="SMART" id="SM00256">
    <property type="entry name" value="FBOX"/>
    <property type="match status" value="1"/>
</dbReference>
<protein>
    <recommendedName>
        <fullName evidence="1">F-box domain-containing protein</fullName>
    </recommendedName>
</protein>
<dbReference type="Pfam" id="PF24758">
    <property type="entry name" value="LRR_At5g56370"/>
    <property type="match status" value="1"/>
</dbReference>
<evidence type="ECO:0000313" key="2">
    <source>
        <dbReference type="EMBL" id="KAK7283801.1"/>
    </source>
</evidence>
<feature type="domain" description="F-box" evidence="1">
    <location>
        <begin position="16"/>
        <end position="52"/>
    </location>
</feature>
<dbReference type="Proteomes" id="UP001372338">
    <property type="component" value="Unassembled WGS sequence"/>
</dbReference>
<comment type="caution">
    <text evidence="2">The sequence shown here is derived from an EMBL/GenBank/DDBJ whole genome shotgun (WGS) entry which is preliminary data.</text>
</comment>
<dbReference type="PROSITE" id="PS50181">
    <property type="entry name" value="FBOX"/>
    <property type="match status" value="1"/>
</dbReference>
<dbReference type="InterPro" id="IPR006566">
    <property type="entry name" value="FBD"/>
</dbReference>
<sequence length="401" mass="45725">MAPLVRKANRVGHNNIDRISDLPVNVIECILCHLPIRDVVRTSILSRKWRYIWVSVPQLEFGCDFFLYCYERNIGNQVPGIITDILLLHSGPVSKFTLKIPINLSMEITCLNKWILFLSKRGIEDLDLACYQDESQKMPSHLFYCQGLKYLKLENFTLPADFRSFKSLLDLQLLYVEFEFGALERLISSCPILDSLTLGYCYGPDCINISSPTLTVLCIEHLQEIKSICFKKAQNLTDLTLKIEPAAINLQLLQDSITSLKYLKYLNLDGVNFDEPEDLLFMAALLKSSPNLVELVIMIYGWAVAPLPNHQRAVDFSNSCCLSQLQTVNITVVTASEHALDLTRFLLANSPSLEILTFEVLHWLGRKHYEKLLTISQDLLRLGRASPRAEVKFLYFGNTKK</sequence>
<reference evidence="2 3" key="1">
    <citation type="submission" date="2024-01" db="EMBL/GenBank/DDBJ databases">
        <title>The genomes of 5 underutilized Papilionoideae crops provide insights into root nodulation and disease resistanc.</title>
        <authorList>
            <person name="Yuan L."/>
        </authorList>
    </citation>
    <scope>NUCLEOTIDE SEQUENCE [LARGE SCALE GENOMIC DNA]</scope>
    <source>
        <strain evidence="2">ZHUSHIDOU_FW_LH</strain>
        <tissue evidence="2">Leaf</tissue>
    </source>
</reference>
<dbReference type="InterPro" id="IPR053781">
    <property type="entry name" value="F-box_AtFBL13-like"/>
</dbReference>
<proteinExistence type="predicted"/>
<dbReference type="PANTHER" id="PTHR31639:SF237">
    <property type="entry name" value="F-BOX DOMAIN-CONTAINING PROTEIN"/>
    <property type="match status" value="1"/>
</dbReference>
<gene>
    <name evidence="2" type="ORF">RIF29_13547</name>
</gene>
<dbReference type="CDD" id="cd22160">
    <property type="entry name" value="F-box_AtFBL13-like"/>
    <property type="match status" value="1"/>
</dbReference>
<organism evidence="2 3">
    <name type="scientific">Crotalaria pallida</name>
    <name type="common">Smooth rattlebox</name>
    <name type="synonym">Crotalaria striata</name>
    <dbReference type="NCBI Taxonomy" id="3830"/>
    <lineage>
        <taxon>Eukaryota</taxon>
        <taxon>Viridiplantae</taxon>
        <taxon>Streptophyta</taxon>
        <taxon>Embryophyta</taxon>
        <taxon>Tracheophyta</taxon>
        <taxon>Spermatophyta</taxon>
        <taxon>Magnoliopsida</taxon>
        <taxon>eudicotyledons</taxon>
        <taxon>Gunneridae</taxon>
        <taxon>Pentapetalae</taxon>
        <taxon>rosids</taxon>
        <taxon>fabids</taxon>
        <taxon>Fabales</taxon>
        <taxon>Fabaceae</taxon>
        <taxon>Papilionoideae</taxon>
        <taxon>50 kb inversion clade</taxon>
        <taxon>genistoids sensu lato</taxon>
        <taxon>core genistoids</taxon>
        <taxon>Crotalarieae</taxon>
        <taxon>Crotalaria</taxon>
    </lineage>
</organism>
<dbReference type="Gene3D" id="1.20.1280.50">
    <property type="match status" value="1"/>
</dbReference>
<evidence type="ECO:0000313" key="3">
    <source>
        <dbReference type="Proteomes" id="UP001372338"/>
    </source>
</evidence>
<evidence type="ECO:0000259" key="1">
    <source>
        <dbReference type="PROSITE" id="PS50181"/>
    </source>
</evidence>
<dbReference type="EMBL" id="JAYWIO010000002">
    <property type="protein sequence ID" value="KAK7283801.1"/>
    <property type="molecule type" value="Genomic_DNA"/>
</dbReference>
<dbReference type="Gene3D" id="3.80.10.10">
    <property type="entry name" value="Ribonuclease Inhibitor"/>
    <property type="match status" value="1"/>
</dbReference>
<name>A0AAN9IPK9_CROPI</name>
<dbReference type="InterPro" id="IPR032675">
    <property type="entry name" value="LRR_dom_sf"/>
</dbReference>
<dbReference type="PANTHER" id="PTHR31639">
    <property type="entry name" value="F-BOX PROTEIN-LIKE"/>
    <property type="match status" value="1"/>
</dbReference>
<dbReference type="InterPro" id="IPR036047">
    <property type="entry name" value="F-box-like_dom_sf"/>
</dbReference>
<dbReference type="Pfam" id="PF08387">
    <property type="entry name" value="FBD"/>
    <property type="match status" value="1"/>
</dbReference>
<dbReference type="AlphaFoldDB" id="A0AAN9IPK9"/>
<dbReference type="SMART" id="SM00579">
    <property type="entry name" value="FBD"/>
    <property type="match status" value="1"/>
</dbReference>
<dbReference type="InterPro" id="IPR001810">
    <property type="entry name" value="F-box_dom"/>
</dbReference>
<dbReference type="InterPro" id="IPR055411">
    <property type="entry name" value="LRR_FXL15/At3g58940/PEG3-like"/>
</dbReference>
<dbReference type="Pfam" id="PF00646">
    <property type="entry name" value="F-box"/>
    <property type="match status" value="1"/>
</dbReference>
<dbReference type="SUPFAM" id="SSF81383">
    <property type="entry name" value="F-box domain"/>
    <property type="match status" value="1"/>
</dbReference>
<keyword evidence="3" id="KW-1185">Reference proteome</keyword>